<protein>
    <recommendedName>
        <fullName evidence="3">RRM domain-containing protein</fullName>
    </recommendedName>
</protein>
<keyword evidence="1 2" id="KW-0694">RNA-binding</keyword>
<evidence type="ECO:0000313" key="5">
    <source>
        <dbReference type="Proteomes" id="UP001189429"/>
    </source>
</evidence>
<dbReference type="SUPFAM" id="SSF54928">
    <property type="entry name" value="RNA-binding domain, RBD"/>
    <property type="match status" value="2"/>
</dbReference>
<dbReference type="InterPro" id="IPR000504">
    <property type="entry name" value="RRM_dom"/>
</dbReference>
<comment type="caution">
    <text evidence="4">The sequence shown here is derived from an EMBL/GenBank/DDBJ whole genome shotgun (WGS) entry which is preliminary data.</text>
</comment>
<dbReference type="Proteomes" id="UP001189429">
    <property type="component" value="Unassembled WGS sequence"/>
</dbReference>
<evidence type="ECO:0000259" key="3">
    <source>
        <dbReference type="PROSITE" id="PS50102"/>
    </source>
</evidence>
<dbReference type="Gene3D" id="3.30.70.330">
    <property type="match status" value="2"/>
</dbReference>
<evidence type="ECO:0000313" key="4">
    <source>
        <dbReference type="EMBL" id="CAK0863228.1"/>
    </source>
</evidence>
<evidence type="ECO:0000256" key="1">
    <source>
        <dbReference type="ARBA" id="ARBA00022884"/>
    </source>
</evidence>
<proteinExistence type="predicted"/>
<dbReference type="CDD" id="cd00590">
    <property type="entry name" value="RRM_SF"/>
    <property type="match status" value="1"/>
</dbReference>
<evidence type="ECO:0000256" key="2">
    <source>
        <dbReference type="PROSITE-ProRule" id="PRU00176"/>
    </source>
</evidence>
<feature type="domain" description="RRM" evidence="3">
    <location>
        <begin position="141"/>
        <end position="216"/>
    </location>
</feature>
<dbReference type="EMBL" id="CAUYUJ010016238">
    <property type="protein sequence ID" value="CAK0863228.1"/>
    <property type="molecule type" value="Genomic_DNA"/>
</dbReference>
<dbReference type="InterPro" id="IPR050502">
    <property type="entry name" value="Euk_RNA-bind_prot"/>
</dbReference>
<dbReference type="InterPro" id="IPR035979">
    <property type="entry name" value="RBD_domain_sf"/>
</dbReference>
<dbReference type="SMART" id="SM00360">
    <property type="entry name" value="RRM"/>
    <property type="match status" value="2"/>
</dbReference>
<keyword evidence="5" id="KW-1185">Reference proteome</keyword>
<accession>A0ABN9UT49</accession>
<dbReference type="PANTHER" id="PTHR48025:SF1">
    <property type="entry name" value="RRM DOMAIN-CONTAINING PROTEIN"/>
    <property type="match status" value="1"/>
</dbReference>
<organism evidence="4 5">
    <name type="scientific">Prorocentrum cordatum</name>
    <dbReference type="NCBI Taxonomy" id="2364126"/>
    <lineage>
        <taxon>Eukaryota</taxon>
        <taxon>Sar</taxon>
        <taxon>Alveolata</taxon>
        <taxon>Dinophyceae</taxon>
        <taxon>Prorocentrales</taxon>
        <taxon>Prorocentraceae</taxon>
        <taxon>Prorocentrum</taxon>
    </lineage>
</organism>
<gene>
    <name evidence="4" type="ORF">PCOR1329_LOCUS51424</name>
</gene>
<dbReference type="InterPro" id="IPR012677">
    <property type="entry name" value="Nucleotide-bd_a/b_plait_sf"/>
</dbReference>
<reference evidence="4" key="1">
    <citation type="submission" date="2023-10" db="EMBL/GenBank/DDBJ databases">
        <authorList>
            <person name="Chen Y."/>
            <person name="Shah S."/>
            <person name="Dougan E. K."/>
            <person name="Thang M."/>
            <person name="Chan C."/>
        </authorList>
    </citation>
    <scope>NUCLEOTIDE SEQUENCE [LARGE SCALE GENOMIC DNA]</scope>
</reference>
<dbReference type="PANTHER" id="PTHR48025">
    <property type="entry name" value="OS02G0815200 PROTEIN"/>
    <property type="match status" value="1"/>
</dbReference>
<name>A0ABN9UT49_9DINO</name>
<feature type="domain" description="RRM" evidence="3">
    <location>
        <begin position="4"/>
        <end position="78"/>
    </location>
</feature>
<dbReference type="Pfam" id="PF00076">
    <property type="entry name" value="RRM_1"/>
    <property type="match status" value="2"/>
</dbReference>
<sequence>MAEISIWVGNLPQGTTTDQLRAEFVAKGVKTMSDVFKFPEKNFGFVRFTSDEEAQAALVQAAGITINGEAVEMKIANSKKKSGGDGWGAWGGGWGGGGWGPMMGWGAWDPWSMWGGKGGWGPYGGGKGGKGGGNTKWNGEYSIWVGGLPEGTTSEELKEAVTTVGVTTMADVYAPPGKNFGFIRFGTQEEAEAASQLTANGLTIRGQTVEARLSNTEKQKRAGGGWGKGW</sequence>
<dbReference type="PROSITE" id="PS50102">
    <property type="entry name" value="RRM"/>
    <property type="match status" value="2"/>
</dbReference>